<dbReference type="EMBL" id="JBHTGQ010000014">
    <property type="protein sequence ID" value="MFC7749612.1"/>
    <property type="molecule type" value="Genomic_DNA"/>
</dbReference>
<sequence length="446" mass="47027">MDKILSNRNAVRVIALLIGIFLWVIVRLDQSQTTGPGDINGLTPEVTIHNVSLTPLYDDEHFLVKEMSPPAVTVRAVTSKEVKAGNYRIVLDLTKLGAGTHQVNPKAEGFPRGANVKIEPDTVTVTLEAIQKKQVQVQVDVLGSPAPGYRAGEPVINPLRVHVTVPSNQVGEVDSVRGEIRIDGAKDAVKSEVKLTAYDKNARPIEAQIEPAVVSVEVPVTLPFKTVPLRIKTSAGPPAGYAVQQITPAVEQVTIYGPQDALDKIEFYDGPSLDLSRVTKDETLTVELTPPQGFQRIEPSKLELAVKVVPSETKEIANVPLRPVGLNTNIATTILEPAEQVIRVTVEGAPERLASMDVEDVQALVDVSNLPAGEHVVPVKLSLPAYVKAVGPPPQVKVLIAAKDSAASGTPGGGADSPSPAPSGSDGAASPPAPSPAPTPKSSPSS</sequence>
<feature type="transmembrane region" description="Helical" evidence="2">
    <location>
        <begin position="9"/>
        <end position="26"/>
    </location>
</feature>
<proteinExistence type="predicted"/>
<evidence type="ECO:0000313" key="4">
    <source>
        <dbReference type="Proteomes" id="UP001596528"/>
    </source>
</evidence>
<dbReference type="Gene3D" id="2.170.120.30">
    <property type="match status" value="2"/>
</dbReference>
<dbReference type="Proteomes" id="UP001596528">
    <property type="component" value="Unassembled WGS sequence"/>
</dbReference>
<evidence type="ECO:0000256" key="2">
    <source>
        <dbReference type="SAM" id="Phobius"/>
    </source>
</evidence>
<reference evidence="4" key="1">
    <citation type="journal article" date="2019" name="Int. J. Syst. Evol. Microbiol.">
        <title>The Global Catalogue of Microorganisms (GCM) 10K type strain sequencing project: providing services to taxonomists for standard genome sequencing and annotation.</title>
        <authorList>
            <consortium name="The Broad Institute Genomics Platform"/>
            <consortium name="The Broad Institute Genome Sequencing Center for Infectious Disease"/>
            <person name="Wu L."/>
            <person name="Ma J."/>
        </authorList>
    </citation>
    <scope>NUCLEOTIDE SEQUENCE [LARGE SCALE GENOMIC DNA]</scope>
    <source>
        <strain evidence="4">JCM 18657</strain>
    </source>
</reference>
<dbReference type="InterPro" id="IPR053154">
    <property type="entry name" value="c-di-AMP_regulator"/>
</dbReference>
<keyword evidence="2" id="KW-1133">Transmembrane helix</keyword>
<dbReference type="InterPro" id="IPR012505">
    <property type="entry name" value="YbbR"/>
</dbReference>
<name>A0ABW2V4W1_9BACL</name>
<dbReference type="RefSeq" id="WP_138788339.1">
    <property type="nucleotide sequence ID" value="NZ_JBHTGQ010000014.1"/>
</dbReference>
<evidence type="ECO:0000313" key="3">
    <source>
        <dbReference type="EMBL" id="MFC7749612.1"/>
    </source>
</evidence>
<feature type="region of interest" description="Disordered" evidence="1">
    <location>
        <begin position="405"/>
        <end position="446"/>
    </location>
</feature>
<protein>
    <submittedName>
        <fullName evidence="3">YbbR-like domain-containing protein</fullName>
    </submittedName>
</protein>
<accession>A0ABW2V4W1</accession>
<gene>
    <name evidence="3" type="ORF">ACFQWB_06610</name>
</gene>
<keyword evidence="4" id="KW-1185">Reference proteome</keyword>
<organism evidence="3 4">
    <name type="scientific">Paenibacillus thermoaerophilus</name>
    <dbReference type="NCBI Taxonomy" id="1215385"/>
    <lineage>
        <taxon>Bacteria</taxon>
        <taxon>Bacillati</taxon>
        <taxon>Bacillota</taxon>
        <taxon>Bacilli</taxon>
        <taxon>Bacillales</taxon>
        <taxon>Paenibacillaceae</taxon>
        <taxon>Paenibacillus</taxon>
    </lineage>
</organism>
<feature type="compositionally biased region" description="Pro residues" evidence="1">
    <location>
        <begin position="431"/>
        <end position="446"/>
    </location>
</feature>
<keyword evidence="2" id="KW-0472">Membrane</keyword>
<feature type="compositionally biased region" description="Low complexity" evidence="1">
    <location>
        <begin position="416"/>
        <end position="430"/>
    </location>
</feature>
<dbReference type="PANTHER" id="PTHR37804">
    <property type="entry name" value="CDAA REGULATORY PROTEIN CDAR"/>
    <property type="match status" value="1"/>
</dbReference>
<dbReference type="PANTHER" id="PTHR37804:SF1">
    <property type="entry name" value="CDAA REGULATORY PROTEIN CDAR"/>
    <property type="match status" value="1"/>
</dbReference>
<keyword evidence="2" id="KW-0812">Transmembrane</keyword>
<evidence type="ECO:0000256" key="1">
    <source>
        <dbReference type="SAM" id="MobiDB-lite"/>
    </source>
</evidence>
<comment type="caution">
    <text evidence="3">The sequence shown here is derived from an EMBL/GenBank/DDBJ whole genome shotgun (WGS) entry which is preliminary data.</text>
</comment>
<dbReference type="Gene3D" id="2.170.120.40">
    <property type="entry name" value="YbbR-like domain"/>
    <property type="match status" value="2"/>
</dbReference>
<dbReference type="Pfam" id="PF07949">
    <property type="entry name" value="YbbR"/>
    <property type="match status" value="2"/>
</dbReference>